<dbReference type="Proteomes" id="UP000752814">
    <property type="component" value="Unassembled WGS sequence"/>
</dbReference>
<evidence type="ECO:0000313" key="1">
    <source>
        <dbReference type="EMBL" id="TQS84846.1"/>
    </source>
</evidence>
<proteinExistence type="predicted"/>
<reference evidence="1" key="1">
    <citation type="submission" date="2016-03" db="EMBL/GenBank/DDBJ databases">
        <authorList>
            <person name="Borrel G."/>
            <person name="Mccann A."/>
            <person name="O'Toole P.W."/>
        </authorList>
    </citation>
    <scope>NUCLEOTIDE SEQUENCE</scope>
    <source>
        <strain evidence="1">183</strain>
    </source>
</reference>
<dbReference type="RefSeq" id="WP_400204398.1">
    <property type="nucleotide sequence ID" value="NZ_CAYAYE010000015.1"/>
</dbReference>
<dbReference type="EMBL" id="LVVT01000001">
    <property type="protein sequence ID" value="TQS84846.1"/>
    <property type="molecule type" value="Genomic_DNA"/>
</dbReference>
<name>A0A8J8PFG9_9ARCH</name>
<evidence type="ECO:0000313" key="2">
    <source>
        <dbReference type="Proteomes" id="UP000752814"/>
    </source>
</evidence>
<gene>
    <name evidence="1" type="ORF">A3207_02135</name>
</gene>
<sequence>MADEASEISETSAAPEAYMLYCYSCGHAWYPRDEKLPKRCPRCRSSRWDHPLKKETKCKFCGYEWRLTSINEKCPSCGQLQTISTRQRSLYCNQCDHTWIQRKDEIPKKCPLCRSSEWNKPKAHRLVCSRCGHVWKNQSSTPKKCPKCQSTLWNVPRPTLQCRRCGHKWTLKGRRRLEDVKICPKCKSTKWNEAPKVFLCKSCGKTHILKSNQKIVVCPYCKSDQQTCELKCHFCGYMWNADEEGGDMCPRCKTTITDDAALASHTLDIWSSDNKILRYTSSNGFGFIYLWIGLEPVTTMYFHEACRKLNINAEKFIDAVGNHTMNDTFRELADYLYEHRDDYKQYIPYFKKRLNLSETDAKILSIHFIGMGPEAIAVKFNLPYDRVKESFDRIMDAFADSGIAVDDSVFTENPFDYY</sequence>
<dbReference type="AlphaFoldDB" id="A0A8J8PFG9"/>
<protein>
    <submittedName>
        <fullName evidence="1">Uncharacterized protein</fullName>
    </submittedName>
</protein>
<accession>A0A8J8PFG9</accession>
<organism evidence="1 2">
    <name type="scientific">Candidatus Methanomassiliicoccus intestinalis</name>
    <dbReference type="NCBI Taxonomy" id="1406512"/>
    <lineage>
        <taxon>Archaea</taxon>
        <taxon>Methanobacteriati</taxon>
        <taxon>Thermoplasmatota</taxon>
        <taxon>Thermoplasmata</taxon>
        <taxon>Methanomassiliicoccales</taxon>
        <taxon>Methanomassiliicoccaceae</taxon>
        <taxon>Methanomassiliicoccus</taxon>
    </lineage>
</organism>
<comment type="caution">
    <text evidence="1">The sequence shown here is derived from an EMBL/GenBank/DDBJ whole genome shotgun (WGS) entry which is preliminary data.</text>
</comment>